<keyword evidence="5" id="KW-0862">Zinc</keyword>
<comment type="similarity">
    <text evidence="2">Belongs to the metallo-beta-lactamase superfamily.</text>
</comment>
<dbReference type="Pfam" id="PF00753">
    <property type="entry name" value="Lactamase_B"/>
    <property type="match status" value="1"/>
</dbReference>
<dbReference type="AlphaFoldDB" id="A0A318RPE3"/>
<keyword evidence="3" id="KW-0479">Metal-binding</keyword>
<comment type="cofactor">
    <cofactor evidence="1">
        <name>Zn(2+)</name>
        <dbReference type="ChEBI" id="CHEBI:29105"/>
    </cofactor>
</comment>
<dbReference type="PANTHER" id="PTHR42978:SF7">
    <property type="entry name" value="METALLO-HYDROLASE RV2300C-RELATED"/>
    <property type="match status" value="1"/>
</dbReference>
<dbReference type="RefSeq" id="WP_158540020.1">
    <property type="nucleotide sequence ID" value="NZ_QJSP01000016.1"/>
</dbReference>
<evidence type="ECO:0000256" key="1">
    <source>
        <dbReference type="ARBA" id="ARBA00001947"/>
    </source>
</evidence>
<dbReference type="SMART" id="SM00849">
    <property type="entry name" value="Lactamase_B"/>
    <property type="match status" value="1"/>
</dbReference>
<dbReference type="InterPro" id="IPR001279">
    <property type="entry name" value="Metallo-B-lactamas"/>
</dbReference>
<reference evidence="7 8" key="1">
    <citation type="submission" date="2018-06" db="EMBL/GenBank/DDBJ databases">
        <title>Genomic Encyclopedia of Type Strains, Phase IV (KMG-IV): sequencing the most valuable type-strain genomes for metagenomic binning, comparative biology and taxonomic classification.</title>
        <authorList>
            <person name="Goeker M."/>
        </authorList>
    </citation>
    <scope>NUCLEOTIDE SEQUENCE [LARGE SCALE GENOMIC DNA]</scope>
    <source>
        <strain evidence="7 8">DSM 45521</strain>
    </source>
</reference>
<organism evidence="7 8">
    <name type="scientific">Williamsia limnetica</name>
    <dbReference type="NCBI Taxonomy" id="882452"/>
    <lineage>
        <taxon>Bacteria</taxon>
        <taxon>Bacillati</taxon>
        <taxon>Actinomycetota</taxon>
        <taxon>Actinomycetes</taxon>
        <taxon>Mycobacteriales</taxon>
        <taxon>Nocardiaceae</taxon>
        <taxon>Williamsia</taxon>
    </lineage>
</organism>
<keyword evidence="4 7" id="KW-0378">Hydrolase</keyword>
<dbReference type="SUPFAM" id="SSF56281">
    <property type="entry name" value="Metallo-hydrolase/oxidoreductase"/>
    <property type="match status" value="1"/>
</dbReference>
<protein>
    <submittedName>
        <fullName evidence="7">Glyoxylase-like metal-dependent hydrolase (Beta-lactamase superfamily II)</fullName>
    </submittedName>
</protein>
<evidence type="ECO:0000256" key="5">
    <source>
        <dbReference type="ARBA" id="ARBA00022833"/>
    </source>
</evidence>
<evidence type="ECO:0000256" key="4">
    <source>
        <dbReference type="ARBA" id="ARBA00022801"/>
    </source>
</evidence>
<evidence type="ECO:0000313" key="8">
    <source>
        <dbReference type="Proteomes" id="UP000247591"/>
    </source>
</evidence>
<dbReference type="OrthoDB" id="3196337at2"/>
<accession>A0A318RPE3</accession>
<evidence type="ECO:0000256" key="2">
    <source>
        <dbReference type="ARBA" id="ARBA00007749"/>
    </source>
</evidence>
<dbReference type="PANTHER" id="PTHR42978">
    <property type="entry name" value="QUORUM-QUENCHING LACTONASE YTNP-RELATED-RELATED"/>
    <property type="match status" value="1"/>
</dbReference>
<evidence type="ECO:0000256" key="3">
    <source>
        <dbReference type="ARBA" id="ARBA00022723"/>
    </source>
</evidence>
<dbReference type="GO" id="GO:0046872">
    <property type="term" value="F:metal ion binding"/>
    <property type="evidence" value="ECO:0007669"/>
    <property type="project" value="UniProtKB-KW"/>
</dbReference>
<dbReference type="EMBL" id="QJSP01000016">
    <property type="protein sequence ID" value="PYE13505.1"/>
    <property type="molecule type" value="Genomic_DNA"/>
</dbReference>
<dbReference type="Proteomes" id="UP000247591">
    <property type="component" value="Unassembled WGS sequence"/>
</dbReference>
<gene>
    <name evidence="7" type="ORF">DFR67_11659</name>
</gene>
<evidence type="ECO:0000259" key="6">
    <source>
        <dbReference type="SMART" id="SM00849"/>
    </source>
</evidence>
<comment type="caution">
    <text evidence="7">The sequence shown here is derived from an EMBL/GenBank/DDBJ whole genome shotgun (WGS) entry which is preliminary data.</text>
</comment>
<keyword evidence="8" id="KW-1185">Reference proteome</keyword>
<feature type="domain" description="Metallo-beta-lactamase" evidence="6">
    <location>
        <begin position="26"/>
        <end position="259"/>
    </location>
</feature>
<name>A0A318RPE3_WILLI</name>
<dbReference type="Gene3D" id="3.60.15.10">
    <property type="entry name" value="Ribonuclease Z/Hydroxyacylglutathione hydrolase-like"/>
    <property type="match status" value="1"/>
</dbReference>
<sequence length="294" mass="31658">MIESLGRLRQVHHLNCGTFRPWPGALLATHVLACEFEHGLILIDTSLGTADIAQPGKRLGGAIRPLRPSLRDCETVLSQLTQLGKWSSSDVAGVVATHLDYDHIGGASDFPGALVYTTRAELEVAVSRSSQKQRIRYRPKHIAEISTRVVVAAAPDSDVLGLAATQVDAEGWLYMVPLHGHTTGHSAVAVRDPGRGWLIHAGDAFMHRAAIGLDSPSIQSRVTGVAERLLATDTQAVESNHKILSALAADPAVRVFCSHDQKQFDILHAESCVGQRSPMAHNVRRGVVQPRGQA</sequence>
<dbReference type="InterPro" id="IPR036866">
    <property type="entry name" value="RibonucZ/Hydroxyglut_hydro"/>
</dbReference>
<dbReference type="GO" id="GO:0016787">
    <property type="term" value="F:hydrolase activity"/>
    <property type="evidence" value="ECO:0007669"/>
    <property type="project" value="UniProtKB-KW"/>
</dbReference>
<proteinExistence type="inferred from homology"/>
<dbReference type="InterPro" id="IPR051013">
    <property type="entry name" value="MBL_superfamily_lactonases"/>
</dbReference>
<evidence type="ECO:0000313" key="7">
    <source>
        <dbReference type="EMBL" id="PYE13505.1"/>
    </source>
</evidence>